<name>A0A2P2NSF8_RHIMU</name>
<dbReference type="AlphaFoldDB" id="A0A2P2NSF8"/>
<evidence type="ECO:0000313" key="1">
    <source>
        <dbReference type="EMBL" id="MBX45447.1"/>
    </source>
</evidence>
<accession>A0A2P2NSF8</accession>
<protein>
    <submittedName>
        <fullName evidence="1">Uncharacterized protein</fullName>
    </submittedName>
</protein>
<sequence>MLCKSRMNENNIKVIKTQIRSSAAIIFTSSFGCY</sequence>
<reference evidence="1" key="1">
    <citation type="submission" date="2018-02" db="EMBL/GenBank/DDBJ databases">
        <title>Rhizophora mucronata_Transcriptome.</title>
        <authorList>
            <person name="Meera S.P."/>
            <person name="Sreeshan A."/>
            <person name="Augustine A."/>
        </authorList>
    </citation>
    <scope>NUCLEOTIDE SEQUENCE</scope>
    <source>
        <tissue evidence="1">Leaf</tissue>
    </source>
</reference>
<proteinExistence type="predicted"/>
<dbReference type="PROSITE" id="PS51257">
    <property type="entry name" value="PROKAR_LIPOPROTEIN"/>
    <property type="match status" value="1"/>
</dbReference>
<dbReference type="EMBL" id="GGEC01064963">
    <property type="protein sequence ID" value="MBX45447.1"/>
    <property type="molecule type" value="Transcribed_RNA"/>
</dbReference>
<organism evidence="1">
    <name type="scientific">Rhizophora mucronata</name>
    <name type="common">Asiatic mangrove</name>
    <dbReference type="NCBI Taxonomy" id="61149"/>
    <lineage>
        <taxon>Eukaryota</taxon>
        <taxon>Viridiplantae</taxon>
        <taxon>Streptophyta</taxon>
        <taxon>Embryophyta</taxon>
        <taxon>Tracheophyta</taxon>
        <taxon>Spermatophyta</taxon>
        <taxon>Magnoliopsida</taxon>
        <taxon>eudicotyledons</taxon>
        <taxon>Gunneridae</taxon>
        <taxon>Pentapetalae</taxon>
        <taxon>rosids</taxon>
        <taxon>fabids</taxon>
        <taxon>Malpighiales</taxon>
        <taxon>Rhizophoraceae</taxon>
        <taxon>Rhizophora</taxon>
    </lineage>
</organism>